<dbReference type="Pfam" id="PF13649">
    <property type="entry name" value="Methyltransf_25"/>
    <property type="match status" value="1"/>
</dbReference>
<dbReference type="InterPro" id="IPR041698">
    <property type="entry name" value="Methyltransf_25"/>
</dbReference>
<evidence type="ECO:0000256" key="1">
    <source>
        <dbReference type="ARBA" id="ARBA00022679"/>
    </source>
</evidence>
<accession>A0A0U1KYM2</accession>
<name>A0A0U1KYM2_9FIRM</name>
<sequence length="222" mass="25108">MKDNKTSQAAIDYDANVHKTIPRYHTFHDETLDLVKEAISKPQAWLDTGCGTGTLLVKVMKEFGQLRVVAADPAEEMVKIAAEKMKNFEVTYVLSGSEALDYPDKFDVVTAIMVHHYLDEAGRRQATKNCFDKLRQGGIYVTFETIKPNTEAAIQIGLKRWRTAQIRNGKKPDAVDKHIRRYGSELLPITIDKHLKLLRETGFSTVEVFWVSGMQAGFYGIK</sequence>
<dbReference type="PANTHER" id="PTHR43861">
    <property type="entry name" value="TRANS-ACONITATE 2-METHYLTRANSFERASE-RELATED"/>
    <property type="match status" value="1"/>
</dbReference>
<evidence type="ECO:0000313" key="4">
    <source>
        <dbReference type="Proteomes" id="UP000049855"/>
    </source>
</evidence>
<evidence type="ECO:0000259" key="2">
    <source>
        <dbReference type="Pfam" id="PF13649"/>
    </source>
</evidence>
<dbReference type="AlphaFoldDB" id="A0A0U1KYM2"/>
<protein>
    <recommendedName>
        <fullName evidence="2">Methyltransferase domain-containing protein</fullName>
    </recommendedName>
</protein>
<keyword evidence="1" id="KW-0808">Transferase</keyword>
<dbReference type="CDD" id="cd02440">
    <property type="entry name" value="AdoMet_MTases"/>
    <property type="match status" value="1"/>
</dbReference>
<dbReference type="Proteomes" id="UP000049855">
    <property type="component" value="Unassembled WGS sequence"/>
</dbReference>
<dbReference type="PANTHER" id="PTHR43861:SF3">
    <property type="entry name" value="PUTATIVE (AFU_ORTHOLOGUE AFUA_2G14390)-RELATED"/>
    <property type="match status" value="1"/>
</dbReference>
<proteinExistence type="predicted"/>
<dbReference type="GO" id="GO:0016740">
    <property type="term" value="F:transferase activity"/>
    <property type="evidence" value="ECO:0007669"/>
    <property type="project" value="UniProtKB-KW"/>
</dbReference>
<dbReference type="Gene3D" id="3.40.50.150">
    <property type="entry name" value="Vaccinia Virus protein VP39"/>
    <property type="match status" value="1"/>
</dbReference>
<gene>
    <name evidence="3" type="ORF">SpAn4DRAFT_2835</name>
</gene>
<dbReference type="SUPFAM" id="SSF53335">
    <property type="entry name" value="S-adenosyl-L-methionine-dependent methyltransferases"/>
    <property type="match status" value="1"/>
</dbReference>
<dbReference type="RefSeq" id="WP_021167094.1">
    <property type="nucleotide sequence ID" value="NZ_CTRP01000010.1"/>
</dbReference>
<reference evidence="4" key="1">
    <citation type="submission" date="2015-03" db="EMBL/GenBank/DDBJ databases">
        <authorList>
            <person name="Nijsse Bart"/>
        </authorList>
    </citation>
    <scope>NUCLEOTIDE SEQUENCE [LARGE SCALE GENOMIC DNA]</scope>
</reference>
<feature type="domain" description="Methyltransferase" evidence="2">
    <location>
        <begin position="46"/>
        <end position="138"/>
    </location>
</feature>
<organism evidence="3 4">
    <name type="scientific">Sporomusa ovata</name>
    <dbReference type="NCBI Taxonomy" id="2378"/>
    <lineage>
        <taxon>Bacteria</taxon>
        <taxon>Bacillati</taxon>
        <taxon>Bacillota</taxon>
        <taxon>Negativicutes</taxon>
        <taxon>Selenomonadales</taxon>
        <taxon>Sporomusaceae</taxon>
        <taxon>Sporomusa</taxon>
    </lineage>
</organism>
<dbReference type="EMBL" id="CTRP01000010">
    <property type="protein sequence ID" value="CQR72375.1"/>
    <property type="molecule type" value="Genomic_DNA"/>
</dbReference>
<dbReference type="InterPro" id="IPR029063">
    <property type="entry name" value="SAM-dependent_MTases_sf"/>
</dbReference>
<evidence type="ECO:0000313" key="3">
    <source>
        <dbReference type="EMBL" id="CQR72375.1"/>
    </source>
</evidence>
<keyword evidence="4" id="KW-1185">Reference proteome</keyword>